<evidence type="ECO:0008006" key="5">
    <source>
        <dbReference type="Google" id="ProtNLM"/>
    </source>
</evidence>
<feature type="compositionally biased region" description="Low complexity" evidence="1">
    <location>
        <begin position="12"/>
        <end position="32"/>
    </location>
</feature>
<feature type="transmembrane region" description="Helical" evidence="2">
    <location>
        <begin position="39"/>
        <end position="65"/>
    </location>
</feature>
<protein>
    <recommendedName>
        <fullName evidence="5">PepSY domain-containing protein</fullName>
    </recommendedName>
</protein>
<feature type="region of interest" description="Disordered" evidence="1">
    <location>
        <begin position="1"/>
        <end position="32"/>
    </location>
</feature>
<feature type="compositionally biased region" description="Polar residues" evidence="1">
    <location>
        <begin position="1"/>
        <end position="11"/>
    </location>
</feature>
<accession>A0A5J5IWI8</accession>
<dbReference type="RefSeq" id="WP_150417801.1">
    <property type="nucleotide sequence ID" value="NZ_VYRZ01000001.1"/>
</dbReference>
<sequence length="247" mass="24421">MTETNHTPDNQPTIPIEPAAPVEPTTAAAAPAPKRRGRLALIAGGAVLGAALLAGGGVAVGAAIADDDDDDDRASARVDDRTGTTGATGATDAPGTTGTTGTTASAWGAASADELDEVAQAASAVAEGQPVSIDANRDGSWDVTLRGADGGETEVRVAADGSAAVRETEAPDGDDTAPRNILDAATLRSIVDAALAESAAAGGRVVDVDADDDSRSPFDVTILVADGRTVDVELDAAGAVLRTDLDD</sequence>
<keyword evidence="2" id="KW-0472">Membrane</keyword>
<keyword evidence="2" id="KW-0812">Transmembrane</keyword>
<organism evidence="3 4">
    <name type="scientific">Microbacterium radiodurans</name>
    <dbReference type="NCBI Taxonomy" id="661398"/>
    <lineage>
        <taxon>Bacteria</taxon>
        <taxon>Bacillati</taxon>
        <taxon>Actinomycetota</taxon>
        <taxon>Actinomycetes</taxon>
        <taxon>Micrococcales</taxon>
        <taxon>Microbacteriaceae</taxon>
        <taxon>Microbacterium</taxon>
    </lineage>
</organism>
<gene>
    <name evidence="3" type="ORF">F6B42_01420</name>
</gene>
<proteinExistence type="predicted"/>
<name>A0A5J5IWI8_9MICO</name>
<feature type="region of interest" description="Disordered" evidence="1">
    <location>
        <begin position="63"/>
        <end position="108"/>
    </location>
</feature>
<dbReference type="AlphaFoldDB" id="A0A5J5IWI8"/>
<dbReference type="OrthoDB" id="5007810at2"/>
<feature type="compositionally biased region" description="Low complexity" evidence="1">
    <location>
        <begin position="83"/>
        <end position="108"/>
    </location>
</feature>
<evidence type="ECO:0000313" key="4">
    <source>
        <dbReference type="Proteomes" id="UP000327039"/>
    </source>
</evidence>
<feature type="compositionally biased region" description="Basic and acidic residues" evidence="1">
    <location>
        <begin position="73"/>
        <end position="82"/>
    </location>
</feature>
<dbReference type="Proteomes" id="UP000327039">
    <property type="component" value="Unassembled WGS sequence"/>
</dbReference>
<dbReference type="Gene3D" id="3.30.505.20">
    <property type="match status" value="1"/>
</dbReference>
<comment type="caution">
    <text evidence="3">The sequence shown here is derived from an EMBL/GenBank/DDBJ whole genome shotgun (WGS) entry which is preliminary data.</text>
</comment>
<reference evidence="4" key="1">
    <citation type="submission" date="2019-09" db="EMBL/GenBank/DDBJ databases">
        <title>Mumia zhuanghuii sp. nov. isolated from the intestinal contents of plateau pika (Ochotona curzoniae) in the Qinghai-Tibet plateau of China.</title>
        <authorList>
            <person name="Tian Z."/>
        </authorList>
    </citation>
    <scope>NUCLEOTIDE SEQUENCE [LARGE SCALE GENOMIC DNA]</scope>
    <source>
        <strain evidence="4">DSM 25564</strain>
    </source>
</reference>
<evidence type="ECO:0000256" key="2">
    <source>
        <dbReference type="SAM" id="Phobius"/>
    </source>
</evidence>
<dbReference type="EMBL" id="VYRZ01000001">
    <property type="protein sequence ID" value="KAA9089185.1"/>
    <property type="molecule type" value="Genomic_DNA"/>
</dbReference>
<evidence type="ECO:0000313" key="3">
    <source>
        <dbReference type="EMBL" id="KAA9089185.1"/>
    </source>
</evidence>
<keyword evidence="4" id="KW-1185">Reference proteome</keyword>
<evidence type="ECO:0000256" key="1">
    <source>
        <dbReference type="SAM" id="MobiDB-lite"/>
    </source>
</evidence>
<keyword evidence="2" id="KW-1133">Transmembrane helix</keyword>